<sequence length="340" mass="36825">MSNRFSRLAATLALPGLLILAQPAAAEINSHTLKFAAQNQKGHPQVQGMEKFAELVKEKSGGKITIKLFPGGTLGGDVQTLSALQGGTVEMSVMNAGLMSGVSKDFSLVDLPFMFQTPQQADAVMDGPFGTKLAESLPAKGVIGLGYWELGFRNLTNNRHPVAKADDIAGLKIRVLQSPVFIDLFTALGANPVPMPYPELYTALETGTVDGQENPYSNVVSAKMFEVQKYLTVTNHIYNPQIVIMSKKAWDKLNEDERKVIQDAAAEARDFQRKVSRSQSDEALAELKKAGMQVTELPAEEIAKLREKAKPVIEKHSAAANADMVKMLNDELTKAGSGKI</sequence>
<reference evidence="6 7" key="1">
    <citation type="submission" date="2019-07" db="EMBL/GenBank/DDBJ databases">
        <title>Whole genome shotgun sequence of Skermanella aerolata NBRC 106429.</title>
        <authorList>
            <person name="Hosoyama A."/>
            <person name="Uohara A."/>
            <person name="Ohji S."/>
            <person name="Ichikawa N."/>
        </authorList>
    </citation>
    <scope>NUCLEOTIDE SEQUENCE [LARGE SCALE GENOMIC DNA]</scope>
    <source>
        <strain evidence="6 7">NBRC 106429</strain>
    </source>
</reference>
<dbReference type="NCBIfam" id="NF037995">
    <property type="entry name" value="TRAP_S1"/>
    <property type="match status" value="1"/>
</dbReference>
<dbReference type="AlphaFoldDB" id="A0A512E304"/>
<dbReference type="Pfam" id="PF03480">
    <property type="entry name" value="DctP"/>
    <property type="match status" value="1"/>
</dbReference>
<dbReference type="InterPro" id="IPR018389">
    <property type="entry name" value="DctP_fam"/>
</dbReference>
<accession>A0A512E304</accession>
<protein>
    <submittedName>
        <fullName evidence="6">ABC transporter substrate-binding protein</fullName>
    </submittedName>
</protein>
<evidence type="ECO:0000313" key="7">
    <source>
        <dbReference type="Proteomes" id="UP000321523"/>
    </source>
</evidence>
<dbReference type="Gene3D" id="3.40.190.170">
    <property type="entry name" value="Bacterial extracellular solute-binding protein, family 7"/>
    <property type="match status" value="1"/>
</dbReference>
<evidence type="ECO:0000256" key="1">
    <source>
        <dbReference type="ARBA" id="ARBA00004196"/>
    </source>
</evidence>
<dbReference type="NCBIfam" id="TIGR00787">
    <property type="entry name" value="dctP"/>
    <property type="match status" value="1"/>
</dbReference>
<proteinExistence type="inferred from homology"/>
<keyword evidence="4 5" id="KW-0732">Signal</keyword>
<comment type="caution">
    <text evidence="6">The sequence shown here is derived from an EMBL/GenBank/DDBJ whole genome shotgun (WGS) entry which is preliminary data.</text>
</comment>
<dbReference type="CDD" id="cd13679">
    <property type="entry name" value="PBP2_TRAP_YiaO_like"/>
    <property type="match status" value="1"/>
</dbReference>
<dbReference type="RefSeq" id="WP_044436964.1">
    <property type="nucleotide sequence ID" value="NZ_BJYZ01000062.1"/>
</dbReference>
<evidence type="ECO:0000256" key="2">
    <source>
        <dbReference type="ARBA" id="ARBA00009023"/>
    </source>
</evidence>
<dbReference type="SUPFAM" id="SSF53850">
    <property type="entry name" value="Periplasmic binding protein-like II"/>
    <property type="match status" value="1"/>
</dbReference>
<dbReference type="PIRSF" id="PIRSF006470">
    <property type="entry name" value="DctB"/>
    <property type="match status" value="1"/>
</dbReference>
<feature type="chain" id="PRO_5022238936" evidence="5">
    <location>
        <begin position="27"/>
        <end position="340"/>
    </location>
</feature>
<keyword evidence="3" id="KW-0813">Transport</keyword>
<evidence type="ECO:0000256" key="4">
    <source>
        <dbReference type="ARBA" id="ARBA00022729"/>
    </source>
</evidence>
<evidence type="ECO:0000313" key="6">
    <source>
        <dbReference type="EMBL" id="GEO43095.1"/>
    </source>
</evidence>
<dbReference type="InterPro" id="IPR038404">
    <property type="entry name" value="TRAP_DctP_sf"/>
</dbReference>
<feature type="signal peptide" evidence="5">
    <location>
        <begin position="1"/>
        <end position="26"/>
    </location>
</feature>
<dbReference type="EMBL" id="BJYZ01000062">
    <property type="protein sequence ID" value="GEO43095.1"/>
    <property type="molecule type" value="Genomic_DNA"/>
</dbReference>
<dbReference type="Proteomes" id="UP000321523">
    <property type="component" value="Unassembled WGS sequence"/>
</dbReference>
<keyword evidence="7" id="KW-1185">Reference proteome</keyword>
<evidence type="ECO:0000256" key="5">
    <source>
        <dbReference type="SAM" id="SignalP"/>
    </source>
</evidence>
<organism evidence="6 7">
    <name type="scientific">Skermanella aerolata</name>
    <dbReference type="NCBI Taxonomy" id="393310"/>
    <lineage>
        <taxon>Bacteria</taxon>
        <taxon>Pseudomonadati</taxon>
        <taxon>Pseudomonadota</taxon>
        <taxon>Alphaproteobacteria</taxon>
        <taxon>Rhodospirillales</taxon>
        <taxon>Azospirillaceae</taxon>
        <taxon>Skermanella</taxon>
    </lineage>
</organism>
<evidence type="ECO:0000256" key="3">
    <source>
        <dbReference type="ARBA" id="ARBA00022448"/>
    </source>
</evidence>
<comment type="similarity">
    <text evidence="2">Belongs to the bacterial solute-binding protein 7 family.</text>
</comment>
<dbReference type="PANTHER" id="PTHR33376:SF4">
    <property type="entry name" value="SIALIC ACID-BINDING PERIPLASMIC PROTEIN SIAP"/>
    <property type="match status" value="1"/>
</dbReference>
<dbReference type="OrthoDB" id="7375081at2"/>
<dbReference type="GO" id="GO:0055085">
    <property type="term" value="P:transmembrane transport"/>
    <property type="evidence" value="ECO:0007669"/>
    <property type="project" value="InterPro"/>
</dbReference>
<dbReference type="GO" id="GO:0030288">
    <property type="term" value="C:outer membrane-bounded periplasmic space"/>
    <property type="evidence" value="ECO:0007669"/>
    <property type="project" value="InterPro"/>
</dbReference>
<gene>
    <name evidence="6" type="ORF">SAE02_72430</name>
</gene>
<dbReference type="PANTHER" id="PTHR33376">
    <property type="match status" value="1"/>
</dbReference>
<comment type="subcellular location">
    <subcellularLocation>
        <location evidence="1">Cell envelope</location>
    </subcellularLocation>
</comment>
<dbReference type="InterPro" id="IPR004682">
    <property type="entry name" value="TRAP_DctP"/>
</dbReference>
<name>A0A512E304_9PROT</name>